<dbReference type="CDD" id="cd09618">
    <property type="entry name" value="CBM9_like_2"/>
    <property type="match status" value="1"/>
</dbReference>
<sequence length="756" mass="83110">MERLAAVLLVVVTGIGLEVSVAAQPFQGGDGNGKEALSDAIAESIDDGPVIDGQVLEDPIWVAIAPVTGFTQTTPEEGAPASERTEVRIAYSADTLFFGVICYDSDPSTIIVSDSRRDSPLSETDSFQIILDTYLDQQNGFVFGTNPSGLEYDGQVTNEGQGTGRFGGGSGGGGGRQQQGSGQGLNINWDGSWEVRTQVTDFGWSAEFAIPFRTLRYPQEALQIWGLNFQRNIRKRNERVFWSPLPRQYNLYRLSMAGRLTQLQVPPQRNLNIVPYLLGDAARSAGATNGTPIVGDVGIDVKYSVTPSLTLDATYNTDFAQVEVDDQQINLDRFNLFFPEKRPFFLENAGLFGVGNAGTTELFFSRRIGIGPNGMALPILGGARLSGQVGGNVNVGLLSMQTEEVSGVVPSNNFTVARVRKDLPNRSNVGVILVSRQASGDLAKSDDYNRTFGIDGRWGIGQNATVNGFAARTETPGLVGLNHAYSVRYAYNSQAWEHDYSYSEVGKNFNPEVGFLRRSDYRNLNTRVNYTFRLGPDAPFNLHELRPHVSSYFFWDFNGFLESSRTHIDNHWEFKNGTEIHSGVNLTTEGVTEAFNIMPNVVIPSGTYNHQEIQLVVMTNQGSSLSGQLYSWVGGAFGGERVTIRPSVRYRVGDSFNTEFSLSRNAYDLPGGKFVTNLMIARTSYSFTPRVFIQSLLQYNDKADLWSSNLRLGILGQANTGLFLVYNDTHGLGSVTPEVAGRSLTLKYSHFFDVFR</sequence>
<dbReference type="EMBL" id="UINC01002337">
    <property type="protein sequence ID" value="SUZ95584.1"/>
    <property type="molecule type" value="Genomic_DNA"/>
</dbReference>
<gene>
    <name evidence="3" type="ORF">METZ01_LOCUS48438</name>
</gene>
<evidence type="ECO:0000259" key="2">
    <source>
        <dbReference type="Pfam" id="PF19313"/>
    </source>
</evidence>
<dbReference type="InterPro" id="IPR045670">
    <property type="entry name" value="DUF5916"/>
</dbReference>
<accession>A0A381RWK3</accession>
<dbReference type="AlphaFoldDB" id="A0A381RWK3"/>
<feature type="compositionally biased region" description="Gly residues" evidence="1">
    <location>
        <begin position="161"/>
        <end position="183"/>
    </location>
</feature>
<reference evidence="3" key="1">
    <citation type="submission" date="2018-05" db="EMBL/GenBank/DDBJ databases">
        <authorList>
            <person name="Lanie J.A."/>
            <person name="Ng W.-L."/>
            <person name="Kazmierczak K.M."/>
            <person name="Andrzejewski T.M."/>
            <person name="Davidsen T.M."/>
            <person name="Wayne K.J."/>
            <person name="Tettelin H."/>
            <person name="Glass J.I."/>
            <person name="Rusch D."/>
            <person name="Podicherti R."/>
            <person name="Tsui H.-C.T."/>
            <person name="Winkler M.E."/>
        </authorList>
    </citation>
    <scope>NUCLEOTIDE SEQUENCE</scope>
</reference>
<feature type="domain" description="DUF5916" evidence="2">
    <location>
        <begin position="267"/>
        <end position="374"/>
    </location>
</feature>
<dbReference type="Gene3D" id="2.60.40.1190">
    <property type="match status" value="1"/>
</dbReference>
<evidence type="ECO:0000256" key="1">
    <source>
        <dbReference type="SAM" id="MobiDB-lite"/>
    </source>
</evidence>
<dbReference type="SUPFAM" id="SSF49344">
    <property type="entry name" value="CBD9-like"/>
    <property type="match status" value="1"/>
</dbReference>
<evidence type="ECO:0000313" key="3">
    <source>
        <dbReference type="EMBL" id="SUZ95584.1"/>
    </source>
</evidence>
<dbReference type="Pfam" id="PF19313">
    <property type="entry name" value="DUF5916"/>
    <property type="match status" value="1"/>
</dbReference>
<feature type="region of interest" description="Disordered" evidence="1">
    <location>
        <begin position="159"/>
        <end position="183"/>
    </location>
</feature>
<protein>
    <recommendedName>
        <fullName evidence="2">DUF5916 domain-containing protein</fullName>
    </recommendedName>
</protein>
<proteinExistence type="predicted"/>
<organism evidence="3">
    <name type="scientific">marine metagenome</name>
    <dbReference type="NCBI Taxonomy" id="408172"/>
    <lineage>
        <taxon>unclassified sequences</taxon>
        <taxon>metagenomes</taxon>
        <taxon>ecological metagenomes</taxon>
    </lineage>
</organism>
<name>A0A381RWK3_9ZZZZ</name>